<dbReference type="PROSITE" id="PS51257">
    <property type="entry name" value="PROKAR_LIPOPROTEIN"/>
    <property type="match status" value="1"/>
</dbReference>
<dbReference type="Proteomes" id="UP000503310">
    <property type="component" value="Chromosome"/>
</dbReference>
<keyword evidence="1" id="KW-0732">Signal</keyword>
<evidence type="ECO:0000313" key="3">
    <source>
        <dbReference type="Proteomes" id="UP000503310"/>
    </source>
</evidence>
<evidence type="ECO:0000313" key="2">
    <source>
        <dbReference type="EMBL" id="QIW62507.1"/>
    </source>
</evidence>
<dbReference type="EMBL" id="CP047225">
    <property type="protein sequence ID" value="QIW62507.1"/>
    <property type="molecule type" value="Genomic_DNA"/>
</dbReference>
<reference evidence="2 3" key="1">
    <citation type="submission" date="2019-12" db="EMBL/GenBank/DDBJ databases">
        <title>Sequencing and analysis of the whole genome of Mycoplasma gallinaceum strain Peacock20181011.</title>
        <authorList>
            <person name="Liu X."/>
            <person name="Qin Z."/>
            <person name="Xu H."/>
        </authorList>
    </citation>
    <scope>NUCLEOTIDE SEQUENCE [LARGE SCALE GENOMIC DNA]</scope>
    <source>
        <strain evidence="2 3">Peacock20181011</strain>
    </source>
</reference>
<gene>
    <name evidence="2" type="ORF">GOQ20_03755</name>
</gene>
<evidence type="ECO:0008006" key="4">
    <source>
        <dbReference type="Google" id="ProtNLM"/>
    </source>
</evidence>
<feature type="signal peptide" evidence="1">
    <location>
        <begin position="1"/>
        <end position="22"/>
    </location>
</feature>
<feature type="chain" id="PRO_5026167814" description="Lipoprotein" evidence="1">
    <location>
        <begin position="23"/>
        <end position="299"/>
    </location>
</feature>
<name>A0A6H0V647_9BACT</name>
<organism evidence="2 3">
    <name type="scientific">Mycoplasmopsis gallinacea</name>
    <dbReference type="NCBI Taxonomy" id="29556"/>
    <lineage>
        <taxon>Bacteria</taxon>
        <taxon>Bacillati</taxon>
        <taxon>Mycoplasmatota</taxon>
        <taxon>Mycoplasmoidales</taxon>
        <taxon>Metamycoplasmataceae</taxon>
        <taxon>Mycoplasmopsis</taxon>
    </lineage>
</organism>
<accession>A0A6H0V647</accession>
<protein>
    <recommendedName>
        <fullName evidence="4">Lipoprotein</fullName>
    </recommendedName>
</protein>
<evidence type="ECO:0000256" key="1">
    <source>
        <dbReference type="SAM" id="SignalP"/>
    </source>
</evidence>
<sequence length="299" mass="35655">MIKKLLKLCPMVLTSATLPFMVACNDKTITKNNGENNNSDNDASAETQSLTLTTATIFKEFRTQNRITLENKLAEKEWNLEQQWKLREYSHQKGIYVQSTLEFFDLVKIVWKNVLKMYNNNEFNQETKKQLFDLFFNNQGEEELVQERQERLDNVNLLLNDKVLEKIKLATIPYADVFEFTYFQFRSLPETKGLTINNLNEREWDLPVINKKFEDYVGIFSIFTFIIHESWFEKIKPVIIEKITQITKAYDTIIEIELEKLVKNNTSETFITNDFGVKFTQDFWRKFYEIHKLIKRIFE</sequence>
<proteinExistence type="predicted"/>
<dbReference type="RefSeq" id="WP_167845461.1">
    <property type="nucleotide sequence ID" value="NZ_CP047225.1"/>
</dbReference>
<dbReference type="AlphaFoldDB" id="A0A6H0V647"/>